<evidence type="ECO:0000256" key="3">
    <source>
        <dbReference type="ARBA" id="ARBA00022692"/>
    </source>
</evidence>
<dbReference type="InterPro" id="IPR019734">
    <property type="entry name" value="TPR_rpt"/>
</dbReference>
<gene>
    <name evidence="11" type="ORF">SAMN02745213_01606</name>
</gene>
<proteinExistence type="inferred from homology"/>
<organism evidence="11 12">
    <name type="scientific">Succinivibrio dextrinosolvens DSM 3072</name>
    <dbReference type="NCBI Taxonomy" id="1123324"/>
    <lineage>
        <taxon>Bacteria</taxon>
        <taxon>Pseudomonadati</taxon>
        <taxon>Pseudomonadota</taxon>
        <taxon>Gammaproteobacteria</taxon>
        <taxon>Aeromonadales</taxon>
        <taxon>Succinivibrionaceae</taxon>
        <taxon>Succinivibrio</taxon>
    </lineage>
</organism>
<evidence type="ECO:0000256" key="4">
    <source>
        <dbReference type="ARBA" id="ARBA00022989"/>
    </source>
</evidence>
<keyword evidence="2" id="KW-1003">Cell membrane</keyword>
<evidence type="ECO:0000313" key="12">
    <source>
        <dbReference type="Proteomes" id="UP000242432"/>
    </source>
</evidence>
<dbReference type="AlphaFoldDB" id="A0A1T4VJK5"/>
<dbReference type="PANTHER" id="PTHR38035:SF1">
    <property type="entry name" value="ANCILLARY SECYEG TRANSLOCON SUBUNIT"/>
    <property type="match status" value="1"/>
</dbReference>
<dbReference type="STRING" id="83771.SAMN02910357_01998"/>
<evidence type="ECO:0000256" key="6">
    <source>
        <dbReference type="ARBA" id="ARBA00023186"/>
    </source>
</evidence>
<dbReference type="InterPro" id="IPR018704">
    <property type="entry name" value="SecYEG/CpoB_TPR"/>
</dbReference>
<name>A0A1T4VJK5_9GAMM</name>
<keyword evidence="6" id="KW-0143">Chaperone</keyword>
<dbReference type="RefSeq" id="WP_078929019.1">
    <property type="nucleotide sequence ID" value="NZ_FUXX01000028.1"/>
</dbReference>
<keyword evidence="3" id="KW-0812">Transmembrane</keyword>
<keyword evidence="5" id="KW-0472">Membrane</keyword>
<protein>
    <recommendedName>
        <fullName evidence="8">Ancillary SecYEG translocon subunit</fullName>
    </recommendedName>
</protein>
<reference evidence="12" key="1">
    <citation type="submission" date="2017-02" db="EMBL/GenBank/DDBJ databases">
        <authorList>
            <person name="Varghese N."/>
            <person name="Submissions S."/>
        </authorList>
    </citation>
    <scope>NUCLEOTIDE SEQUENCE [LARGE SCALE GENOMIC DNA]</scope>
    <source>
        <strain evidence="12">DSM 3072</strain>
    </source>
</reference>
<dbReference type="GO" id="GO:0044877">
    <property type="term" value="F:protein-containing complex binding"/>
    <property type="evidence" value="ECO:0007669"/>
    <property type="project" value="InterPro"/>
</dbReference>
<dbReference type="GO" id="GO:0005886">
    <property type="term" value="C:plasma membrane"/>
    <property type="evidence" value="ECO:0007669"/>
    <property type="project" value="UniProtKB-SubCell"/>
</dbReference>
<evidence type="ECO:0000256" key="5">
    <source>
        <dbReference type="ARBA" id="ARBA00023136"/>
    </source>
</evidence>
<dbReference type="EMBL" id="FUXX01000028">
    <property type="protein sequence ID" value="SKA65048.1"/>
    <property type="molecule type" value="Genomic_DNA"/>
</dbReference>
<dbReference type="PROSITE" id="PS50005">
    <property type="entry name" value="TPR"/>
    <property type="match status" value="1"/>
</dbReference>
<sequence length="233" mass="26050">MDVLTDDHEREQVVRKWWSENWKSLALGIVIALGGMIGYRQYQNYQHDEAARKAYELSTIQTKLSLKQENAVALAESFIKEHEDLYGSLLSLDLAAMNSAAGEYDKALDNAVFAVKNGGELVSPNAKFVQAHVLAQMKKFDEAVSLLESVETQAYAVEKYETLGDVYYSKGDMDKAHDAYLKALEVCEQKKIAINPLLQMKADNLIHDGDTPAYKRAQVLAEEISKSAAEIKK</sequence>
<keyword evidence="9" id="KW-0802">TPR repeat</keyword>
<accession>A0A1T4VJK5</accession>
<feature type="domain" description="Ancillary SecYEG translocon subunit/Cell division coordinator CpoB TPR" evidence="10">
    <location>
        <begin position="15"/>
        <end position="205"/>
    </location>
</feature>
<keyword evidence="4" id="KW-1133">Transmembrane helix</keyword>
<evidence type="ECO:0000256" key="1">
    <source>
        <dbReference type="ARBA" id="ARBA00004401"/>
    </source>
</evidence>
<dbReference type="Pfam" id="PF09976">
    <property type="entry name" value="TPR_21"/>
    <property type="match status" value="1"/>
</dbReference>
<evidence type="ECO:0000313" key="11">
    <source>
        <dbReference type="EMBL" id="SKA65048.1"/>
    </source>
</evidence>
<comment type="similarity">
    <text evidence="7">Belongs to the YfgM family.</text>
</comment>
<evidence type="ECO:0000259" key="10">
    <source>
        <dbReference type="Pfam" id="PF09976"/>
    </source>
</evidence>
<keyword evidence="12" id="KW-1185">Reference proteome</keyword>
<evidence type="ECO:0000256" key="9">
    <source>
        <dbReference type="PROSITE-ProRule" id="PRU00339"/>
    </source>
</evidence>
<dbReference type="Gene3D" id="1.25.40.10">
    <property type="entry name" value="Tetratricopeptide repeat domain"/>
    <property type="match status" value="1"/>
</dbReference>
<evidence type="ECO:0000256" key="2">
    <source>
        <dbReference type="ARBA" id="ARBA00022475"/>
    </source>
</evidence>
<dbReference type="InterPro" id="IPR011990">
    <property type="entry name" value="TPR-like_helical_dom_sf"/>
</dbReference>
<feature type="repeat" description="TPR" evidence="9">
    <location>
        <begin position="157"/>
        <end position="190"/>
    </location>
</feature>
<dbReference type="InterPro" id="IPR026039">
    <property type="entry name" value="YfgM"/>
</dbReference>
<dbReference type="PANTHER" id="PTHR38035">
    <property type="entry name" value="UPF0070 PROTEIN YFGM"/>
    <property type="match status" value="1"/>
</dbReference>
<evidence type="ECO:0000256" key="8">
    <source>
        <dbReference type="ARBA" id="ARBA00024235"/>
    </source>
</evidence>
<dbReference type="Proteomes" id="UP000242432">
    <property type="component" value="Unassembled WGS sequence"/>
</dbReference>
<dbReference type="SUPFAM" id="SSF48452">
    <property type="entry name" value="TPR-like"/>
    <property type="match status" value="1"/>
</dbReference>
<evidence type="ECO:0000256" key="7">
    <source>
        <dbReference type="ARBA" id="ARBA00024197"/>
    </source>
</evidence>
<comment type="subcellular location">
    <subcellularLocation>
        <location evidence="1">Cell membrane</location>
        <topology evidence="1">Single-pass type II membrane protein</topology>
    </subcellularLocation>
</comment>